<sequence>MNKYCLTADEFALLSAEYDTHAIDFAYGLRMLQLCIESANEVFDGRLGYEEFGDWLEELSQHVSEGFEYLAQYTGFSESSDDSSEQEGLEAAHECDAIQLSDLNDLMQVVAEGLEGALDDSPAASMVLDASDEEQERLDHEVESVVEAMRNVGHETYYFLICARYHWGKVAGSDTEKSQLRDVTSLFGKKSVEREDIRGSEPRPRRVRAQVPGRFRAARADARVGTIKRRIERVFGLPEGSVVLLGPNGNALRADAKIGTLRRRWEP</sequence>
<comment type="caution">
    <text evidence="1">The sequence shown here is derived from an EMBL/GenBank/DDBJ whole genome shotgun (WGS) entry which is preliminary data.</text>
</comment>
<keyword evidence="2" id="KW-1185">Reference proteome</keyword>
<dbReference type="EMBL" id="FCNZ02000059">
    <property type="protein sequence ID" value="SAL79940.1"/>
    <property type="molecule type" value="Genomic_DNA"/>
</dbReference>
<dbReference type="RefSeq" id="WP_125469850.1">
    <property type="nucleotide sequence ID" value="NZ_FCNZ02000059.1"/>
</dbReference>
<dbReference type="AlphaFoldDB" id="A0A158KHA2"/>
<name>A0A158KHA2_9BURK</name>
<reference evidence="1" key="1">
    <citation type="submission" date="2016-01" db="EMBL/GenBank/DDBJ databases">
        <authorList>
            <person name="Peeters Charlotte."/>
        </authorList>
    </citation>
    <scope>NUCLEOTIDE SEQUENCE</scope>
    <source>
        <strain evidence="1">LMG 22936</strain>
    </source>
</reference>
<evidence type="ECO:0000313" key="1">
    <source>
        <dbReference type="EMBL" id="SAL79940.1"/>
    </source>
</evidence>
<proteinExistence type="predicted"/>
<accession>A0A158KHA2</accession>
<evidence type="ECO:0000313" key="2">
    <source>
        <dbReference type="Proteomes" id="UP000054717"/>
    </source>
</evidence>
<organism evidence="1 2">
    <name type="scientific">Caballeronia telluris</name>
    <dbReference type="NCBI Taxonomy" id="326475"/>
    <lineage>
        <taxon>Bacteria</taxon>
        <taxon>Pseudomonadati</taxon>
        <taxon>Pseudomonadota</taxon>
        <taxon>Betaproteobacteria</taxon>
        <taxon>Burkholderiales</taxon>
        <taxon>Burkholderiaceae</taxon>
        <taxon>Caballeronia</taxon>
    </lineage>
</organism>
<gene>
    <name evidence="1" type="ORF">AWB66_06150</name>
</gene>
<protein>
    <submittedName>
        <fullName evidence="1">Uncharacterized protein</fullName>
    </submittedName>
</protein>
<dbReference type="Proteomes" id="UP000054717">
    <property type="component" value="Unassembled WGS sequence"/>
</dbReference>